<protein>
    <recommendedName>
        <fullName evidence="4">HMG box domain-containing protein</fullName>
    </recommendedName>
</protein>
<dbReference type="HOGENOM" id="CLU_088674_0_0_1"/>
<dbReference type="AlphaFoldDB" id="A0A015I2J1"/>
<sequence>MPKISSKQKNRKIVTSSMKNNKNNRNNNNINSFHLRNDLAEVKPSFPTTVTMKDLIRNAVNSYSRRSLPNAFFAYRMALINEYRIKNRKLPRMGEISKIAKIFWDLEPDYVKDSYKTLTRDAKSLYKQNQIVLDKNMNYIKQNNMAGDHVEVNQDTKGFSYSTFYC</sequence>
<dbReference type="EMBL" id="JEMT01029705">
    <property type="protein sequence ID" value="EXX51197.1"/>
    <property type="molecule type" value="Genomic_DNA"/>
</dbReference>
<feature type="compositionally biased region" description="Basic residues" evidence="1">
    <location>
        <begin position="1"/>
        <end position="12"/>
    </location>
</feature>
<dbReference type="Proteomes" id="UP000022910">
    <property type="component" value="Unassembled WGS sequence"/>
</dbReference>
<feature type="compositionally biased region" description="Low complexity" evidence="1">
    <location>
        <begin position="19"/>
        <end position="30"/>
    </location>
</feature>
<dbReference type="OrthoDB" id="2317880at2759"/>
<accession>A0A015I2J1</accession>
<organism evidence="2 3">
    <name type="scientific">Rhizophagus irregularis (strain DAOM 197198w)</name>
    <name type="common">Glomus intraradices</name>
    <dbReference type="NCBI Taxonomy" id="1432141"/>
    <lineage>
        <taxon>Eukaryota</taxon>
        <taxon>Fungi</taxon>
        <taxon>Fungi incertae sedis</taxon>
        <taxon>Mucoromycota</taxon>
        <taxon>Glomeromycotina</taxon>
        <taxon>Glomeromycetes</taxon>
        <taxon>Glomerales</taxon>
        <taxon>Glomeraceae</taxon>
        <taxon>Rhizophagus</taxon>
    </lineage>
</organism>
<comment type="caution">
    <text evidence="2">The sequence shown here is derived from an EMBL/GenBank/DDBJ whole genome shotgun (WGS) entry which is preliminary data.</text>
</comment>
<evidence type="ECO:0000313" key="3">
    <source>
        <dbReference type="Proteomes" id="UP000022910"/>
    </source>
</evidence>
<feature type="region of interest" description="Disordered" evidence="1">
    <location>
        <begin position="1"/>
        <end position="30"/>
    </location>
</feature>
<dbReference type="SMR" id="A0A015I2J1"/>
<evidence type="ECO:0000313" key="2">
    <source>
        <dbReference type="EMBL" id="EXX51197.1"/>
    </source>
</evidence>
<evidence type="ECO:0000256" key="1">
    <source>
        <dbReference type="SAM" id="MobiDB-lite"/>
    </source>
</evidence>
<reference evidence="2 3" key="1">
    <citation type="submission" date="2014-02" db="EMBL/GenBank/DDBJ databases">
        <title>Single nucleus genome sequencing reveals high similarity among nuclei of an endomycorrhizal fungus.</title>
        <authorList>
            <person name="Lin K."/>
            <person name="Geurts R."/>
            <person name="Zhang Z."/>
            <person name="Limpens E."/>
            <person name="Saunders D.G."/>
            <person name="Mu D."/>
            <person name="Pang E."/>
            <person name="Cao H."/>
            <person name="Cha H."/>
            <person name="Lin T."/>
            <person name="Zhou Q."/>
            <person name="Shang Y."/>
            <person name="Li Y."/>
            <person name="Ivanov S."/>
            <person name="Sharma T."/>
            <person name="Velzen R.V."/>
            <person name="Ruijter N.D."/>
            <person name="Aanen D.K."/>
            <person name="Win J."/>
            <person name="Kamoun S."/>
            <person name="Bisseling T."/>
            <person name="Huang S."/>
        </authorList>
    </citation>
    <scope>NUCLEOTIDE SEQUENCE [LARGE SCALE GENOMIC DNA]</scope>
    <source>
        <strain evidence="3">DAOM197198w</strain>
    </source>
</reference>
<keyword evidence="3" id="KW-1185">Reference proteome</keyword>
<name>A0A015I2J1_RHIIW</name>
<dbReference type="Gene3D" id="1.10.30.10">
    <property type="entry name" value="High mobility group box domain"/>
    <property type="match status" value="1"/>
</dbReference>
<evidence type="ECO:0008006" key="4">
    <source>
        <dbReference type="Google" id="ProtNLM"/>
    </source>
</evidence>
<gene>
    <name evidence="2" type="ORF">RirG_263900</name>
</gene>
<dbReference type="SUPFAM" id="SSF47095">
    <property type="entry name" value="HMG-box"/>
    <property type="match status" value="1"/>
</dbReference>
<proteinExistence type="predicted"/>
<dbReference type="InterPro" id="IPR036910">
    <property type="entry name" value="HMG_box_dom_sf"/>
</dbReference>